<dbReference type="Proteomes" id="UP000092952">
    <property type="component" value="Chromosome"/>
</dbReference>
<dbReference type="InParanoid" id="A0A1B1YS81"/>
<dbReference type="Pfam" id="PF13561">
    <property type="entry name" value="adh_short_C2"/>
    <property type="match status" value="1"/>
</dbReference>
<keyword evidence="2" id="KW-0560">Oxidoreductase</keyword>
<keyword evidence="4" id="KW-1185">Reference proteome</keyword>
<accession>A0A1B1YS81</accession>
<evidence type="ECO:0000313" key="3">
    <source>
        <dbReference type="EMBL" id="ANX03678.1"/>
    </source>
</evidence>
<dbReference type="EMBL" id="CP014671">
    <property type="protein sequence ID" value="ANX03678.1"/>
    <property type="molecule type" value="Genomic_DNA"/>
</dbReference>
<evidence type="ECO:0000256" key="1">
    <source>
        <dbReference type="ARBA" id="ARBA00006484"/>
    </source>
</evidence>
<evidence type="ECO:0000256" key="2">
    <source>
        <dbReference type="ARBA" id="ARBA00023002"/>
    </source>
</evidence>
<dbReference type="PANTHER" id="PTHR43639:SF1">
    <property type="entry name" value="SHORT-CHAIN DEHYDROGENASE_REDUCTASE FAMILY PROTEIN"/>
    <property type="match status" value="1"/>
</dbReference>
<dbReference type="PRINTS" id="PR00080">
    <property type="entry name" value="SDRFAMILY"/>
</dbReference>
<gene>
    <name evidence="3" type="ORF">PG2T_05360</name>
</gene>
<dbReference type="InterPro" id="IPR002347">
    <property type="entry name" value="SDR_fam"/>
</dbReference>
<dbReference type="SUPFAM" id="SSF51735">
    <property type="entry name" value="NAD(P)-binding Rossmann-fold domains"/>
    <property type="match status" value="1"/>
</dbReference>
<sequence length="256" mass="26223">MTASPTADLSGRVALVTGAARRTGRGLALALARAGADVVVHYGQSRQDAESAVAEIAALGRRGFAISADLSRPGQAETLIEASLTQAGRLDVLINNIGNYPLGDPLGLSPDQFRATLETNLTAPYALIRAALPALLASGAGQVINLGYAGVEHMIANTRAMAYQISKAGLLVLTRSLAQALGSQGVRVNMVSPGHIDNSVDLPADIASHVPLGRPARIDDIAGVVLFLLSPAGAYITGANIEVAGGYRLSLAETLG</sequence>
<evidence type="ECO:0008006" key="5">
    <source>
        <dbReference type="Google" id="ProtNLM"/>
    </source>
</evidence>
<dbReference type="PANTHER" id="PTHR43639">
    <property type="entry name" value="OXIDOREDUCTASE, SHORT-CHAIN DEHYDROGENASE/REDUCTASE FAMILY (AFU_ORTHOLOGUE AFUA_5G02870)"/>
    <property type="match status" value="1"/>
</dbReference>
<dbReference type="PRINTS" id="PR00081">
    <property type="entry name" value="GDHRDH"/>
</dbReference>
<dbReference type="FunFam" id="3.40.50.720:FF:000084">
    <property type="entry name" value="Short-chain dehydrogenase reductase"/>
    <property type="match status" value="1"/>
</dbReference>
<dbReference type="OrthoDB" id="9803333at2"/>
<dbReference type="Gene3D" id="3.40.50.720">
    <property type="entry name" value="NAD(P)-binding Rossmann-like Domain"/>
    <property type="match status" value="1"/>
</dbReference>
<dbReference type="KEGG" id="gbi:PG2T_05360"/>
<evidence type="ECO:0000313" key="4">
    <source>
        <dbReference type="Proteomes" id="UP000092952"/>
    </source>
</evidence>
<organism evidence="3 4">
    <name type="scientific">Immundisolibacter cernigliae</name>
    <dbReference type="NCBI Taxonomy" id="1810504"/>
    <lineage>
        <taxon>Bacteria</taxon>
        <taxon>Pseudomonadati</taxon>
        <taxon>Pseudomonadota</taxon>
        <taxon>Gammaproteobacteria</taxon>
        <taxon>Immundisolibacterales</taxon>
        <taxon>Immundisolibacteraceae</taxon>
        <taxon>Immundisolibacter</taxon>
    </lineage>
</organism>
<dbReference type="InterPro" id="IPR036291">
    <property type="entry name" value="NAD(P)-bd_dom_sf"/>
</dbReference>
<reference evidence="4" key="1">
    <citation type="submission" date="2016-03" db="EMBL/GenBank/DDBJ databases">
        <title>Complete genome sequence of Solimmundus cernigliae, representing a novel lineage of polycyclic aromatic hydrocarbon degraders within the Gammaproteobacteria.</title>
        <authorList>
            <person name="Singleton D.R."/>
            <person name="Dickey A.N."/>
            <person name="Scholl E.H."/>
            <person name="Wright F.A."/>
            <person name="Aitken M.D."/>
        </authorList>
    </citation>
    <scope>NUCLEOTIDE SEQUENCE [LARGE SCALE GENOMIC DNA]</scope>
    <source>
        <strain evidence="4">TR3.2</strain>
    </source>
</reference>
<protein>
    <recommendedName>
        <fullName evidence="5">Short-chain dehydrogenase</fullName>
    </recommendedName>
</protein>
<dbReference type="RefSeq" id="WP_068803242.1">
    <property type="nucleotide sequence ID" value="NZ_CP014671.1"/>
</dbReference>
<dbReference type="AlphaFoldDB" id="A0A1B1YS81"/>
<dbReference type="STRING" id="1810504.PG2T_05360"/>
<comment type="similarity">
    <text evidence="1">Belongs to the short-chain dehydrogenases/reductases (SDR) family.</text>
</comment>
<proteinExistence type="inferred from homology"/>
<dbReference type="GO" id="GO:0016491">
    <property type="term" value="F:oxidoreductase activity"/>
    <property type="evidence" value="ECO:0007669"/>
    <property type="project" value="UniProtKB-KW"/>
</dbReference>
<name>A0A1B1YS81_9GAMM</name>